<proteinExistence type="predicted"/>
<feature type="transmembrane region" description="Helical" evidence="1">
    <location>
        <begin position="41"/>
        <end position="59"/>
    </location>
</feature>
<evidence type="ECO:0008006" key="4">
    <source>
        <dbReference type="Google" id="ProtNLM"/>
    </source>
</evidence>
<name>A0A2Z3HHA9_9BACT</name>
<dbReference type="KEGG" id="gog:C1280_32135"/>
<dbReference type="RefSeq" id="WP_109571358.1">
    <property type="nucleotide sequence ID" value="NZ_CP025958.1"/>
</dbReference>
<keyword evidence="3" id="KW-1185">Reference proteome</keyword>
<dbReference type="Proteomes" id="UP000245802">
    <property type="component" value="Chromosome"/>
</dbReference>
<dbReference type="OrthoDB" id="290858at2"/>
<organism evidence="2 3">
    <name type="scientific">Gemmata obscuriglobus</name>
    <dbReference type="NCBI Taxonomy" id="114"/>
    <lineage>
        <taxon>Bacteria</taxon>
        <taxon>Pseudomonadati</taxon>
        <taxon>Planctomycetota</taxon>
        <taxon>Planctomycetia</taxon>
        <taxon>Gemmatales</taxon>
        <taxon>Gemmataceae</taxon>
        <taxon>Gemmata</taxon>
    </lineage>
</organism>
<evidence type="ECO:0000256" key="1">
    <source>
        <dbReference type="SAM" id="Phobius"/>
    </source>
</evidence>
<evidence type="ECO:0000313" key="3">
    <source>
        <dbReference type="Proteomes" id="UP000245802"/>
    </source>
</evidence>
<accession>A0A2Z3HHA9</accession>
<keyword evidence="1" id="KW-0472">Membrane</keyword>
<evidence type="ECO:0000313" key="2">
    <source>
        <dbReference type="EMBL" id="AWM41184.1"/>
    </source>
</evidence>
<sequence>MRLLSALFLIALVGGVGYLTYVNNHTTAVSAGTWHGDLPLPALVIGVYVLGMVSGWWLIGLTKRSWQRVTEPERV</sequence>
<dbReference type="EMBL" id="CP025958">
    <property type="protein sequence ID" value="AWM41184.1"/>
    <property type="molecule type" value="Genomic_DNA"/>
</dbReference>
<keyword evidence="1" id="KW-0812">Transmembrane</keyword>
<reference evidence="2 3" key="1">
    <citation type="submission" date="2018-01" db="EMBL/GenBank/DDBJ databases">
        <title>G. obscuriglobus.</title>
        <authorList>
            <person name="Franke J."/>
            <person name="Blomberg W."/>
            <person name="Selmecki A."/>
        </authorList>
    </citation>
    <scope>NUCLEOTIDE SEQUENCE [LARGE SCALE GENOMIC DNA]</scope>
    <source>
        <strain evidence="2 3">DSM 5831</strain>
    </source>
</reference>
<dbReference type="AlphaFoldDB" id="A0A2Z3HHA9"/>
<gene>
    <name evidence="2" type="ORF">C1280_32135</name>
</gene>
<protein>
    <recommendedName>
        <fullName evidence="4">DUF1049 domain-containing protein</fullName>
    </recommendedName>
</protein>
<keyword evidence="1" id="KW-1133">Transmembrane helix</keyword>